<comment type="caution">
    <text evidence="2">The sequence shown here is derived from an EMBL/GenBank/DDBJ whole genome shotgun (WGS) entry which is preliminary data.</text>
</comment>
<gene>
    <name evidence="2" type="ORF">RB614_06385</name>
</gene>
<protein>
    <submittedName>
        <fullName evidence="2">Uncharacterized protein</fullName>
    </submittedName>
</protein>
<proteinExistence type="predicted"/>
<dbReference type="EMBL" id="JAVHUY010000005">
    <property type="protein sequence ID" value="MDQ7904149.1"/>
    <property type="molecule type" value="Genomic_DNA"/>
</dbReference>
<dbReference type="RefSeq" id="WP_308711428.1">
    <property type="nucleotide sequence ID" value="NZ_JAVHUY010000005.1"/>
</dbReference>
<evidence type="ECO:0000313" key="3">
    <source>
        <dbReference type="Proteomes" id="UP001230908"/>
    </source>
</evidence>
<keyword evidence="3" id="KW-1185">Reference proteome</keyword>
<evidence type="ECO:0000256" key="1">
    <source>
        <dbReference type="SAM" id="Coils"/>
    </source>
</evidence>
<sequence>MNEAMSRTLVDSGNFHLWLVGLLATLRGHRDAALGRQRPESEPAHHRVAEAEAHLQMMRSEHAATLARLSELASAPAAYRAVLAEYRQLSESGDPRAVRLLDLADERGRLNGELEDLDKALRAAEAARDALEAVDRGLGRASGWSALDMFSRGAPVEAIKYTYVDGAKDVAAHADRCLAVLRNELADLEHVPPASAHLSVDATTWFLDAGWEAAVTDVAVDGRIENARDNIAVWMYRVRRARERLEQRVADTRDRLASIEAERGVLLADP</sequence>
<feature type="coiled-coil region" evidence="1">
    <location>
        <begin position="235"/>
        <end position="262"/>
    </location>
</feature>
<feature type="coiled-coil region" evidence="1">
    <location>
        <begin position="100"/>
        <end position="134"/>
    </location>
</feature>
<organism evidence="2 3">
    <name type="scientific">Phytohabitans maris</name>
    <dbReference type="NCBI Taxonomy" id="3071409"/>
    <lineage>
        <taxon>Bacteria</taxon>
        <taxon>Bacillati</taxon>
        <taxon>Actinomycetota</taxon>
        <taxon>Actinomycetes</taxon>
        <taxon>Micromonosporales</taxon>
        <taxon>Micromonosporaceae</taxon>
    </lineage>
</organism>
<dbReference type="Proteomes" id="UP001230908">
    <property type="component" value="Unassembled WGS sequence"/>
</dbReference>
<reference evidence="2 3" key="1">
    <citation type="submission" date="2023-08" db="EMBL/GenBank/DDBJ databases">
        <title>Phytohabitans sansha sp. nov., isolated from marine sediment.</title>
        <authorList>
            <person name="Zhao Y."/>
            <person name="Yi K."/>
        </authorList>
    </citation>
    <scope>NUCLEOTIDE SEQUENCE [LARGE SCALE GENOMIC DNA]</scope>
    <source>
        <strain evidence="2 3">ZYX-F-186</strain>
    </source>
</reference>
<keyword evidence="1" id="KW-0175">Coiled coil</keyword>
<evidence type="ECO:0000313" key="2">
    <source>
        <dbReference type="EMBL" id="MDQ7904149.1"/>
    </source>
</evidence>
<name>A0ABU0ZCI7_9ACTN</name>
<accession>A0ABU0ZCI7</accession>